<accession>E0VNF5</accession>
<dbReference type="Pfam" id="PF00249">
    <property type="entry name" value="Myb_DNA-binding"/>
    <property type="match status" value="1"/>
</dbReference>
<evidence type="ECO:0000256" key="4">
    <source>
        <dbReference type="ARBA" id="ARBA00022833"/>
    </source>
</evidence>
<dbReference type="EMBL" id="DS235339">
    <property type="protein sequence ID" value="EEB14911.1"/>
    <property type="molecule type" value="Genomic_DNA"/>
</dbReference>
<dbReference type="eggNOG" id="KOG0457">
    <property type="taxonomic scope" value="Eukaryota"/>
</dbReference>
<keyword evidence="6 8" id="KW-0804">Transcription</keyword>
<keyword evidence="2" id="KW-0479">Metal-binding</keyword>
<dbReference type="InterPro" id="IPR017930">
    <property type="entry name" value="Myb_dom"/>
</dbReference>
<evidence type="ECO:0000259" key="11">
    <source>
        <dbReference type="PROSITE" id="PS50135"/>
    </source>
</evidence>
<evidence type="ECO:0000256" key="8">
    <source>
        <dbReference type="PIRNR" id="PIRNR025024"/>
    </source>
</evidence>
<dbReference type="PROSITE" id="PS50090">
    <property type="entry name" value="MYB_LIKE"/>
    <property type="match status" value="1"/>
</dbReference>
<dbReference type="KEGG" id="phu:Phum_PHUM333960"/>
<dbReference type="CDD" id="cd02335">
    <property type="entry name" value="ZZ_ADA2"/>
    <property type="match status" value="1"/>
</dbReference>
<keyword evidence="5 8" id="KW-0805">Transcription regulation</keyword>
<dbReference type="GO" id="GO:0070461">
    <property type="term" value="C:SAGA-type complex"/>
    <property type="evidence" value="ECO:0007669"/>
    <property type="project" value="TreeGrafter"/>
</dbReference>
<dbReference type="PANTHER" id="PTHR12374">
    <property type="entry name" value="TRANSCRIPTIONAL ADAPTOR 2 ADA2 -RELATED"/>
    <property type="match status" value="1"/>
</dbReference>
<dbReference type="FunCoup" id="E0VNF5">
    <property type="interactions" value="1109"/>
</dbReference>
<gene>
    <name evidence="15" type="primary">8239256</name>
    <name evidence="14" type="ORF">Phum_PHUM333960</name>
</gene>
<dbReference type="GO" id="GO:0005634">
    <property type="term" value="C:nucleus"/>
    <property type="evidence" value="ECO:0007669"/>
    <property type="project" value="UniProtKB-SubCell"/>
</dbReference>
<dbReference type="Gene3D" id="1.10.10.60">
    <property type="entry name" value="Homeodomain-like"/>
    <property type="match status" value="1"/>
</dbReference>
<dbReference type="Gene3D" id="3.30.60.90">
    <property type="match status" value="1"/>
</dbReference>
<evidence type="ECO:0000256" key="7">
    <source>
        <dbReference type="ARBA" id="ARBA00023242"/>
    </source>
</evidence>
<reference evidence="14" key="2">
    <citation type="submission" date="2007-04" db="EMBL/GenBank/DDBJ databases">
        <title>The genome of the human body louse.</title>
        <authorList>
            <consortium name="The Human Body Louse Genome Consortium"/>
            <person name="Kirkness E."/>
            <person name="Walenz B."/>
            <person name="Hass B."/>
            <person name="Bruggner R."/>
            <person name="Strausberg R."/>
        </authorList>
    </citation>
    <scope>NUCLEOTIDE SEQUENCE</scope>
    <source>
        <strain evidence="14">USDA</strain>
    </source>
</reference>
<dbReference type="OrthoDB" id="270417at2759"/>
<dbReference type="FunFam" id="3.30.60.90:FF:000008">
    <property type="entry name" value="Transcriptional adapter 2"/>
    <property type="match status" value="1"/>
</dbReference>
<dbReference type="PROSITE" id="PS01357">
    <property type="entry name" value="ZF_ZZ_1"/>
    <property type="match status" value="1"/>
</dbReference>
<dbReference type="InterPro" id="IPR016827">
    <property type="entry name" value="Ada2/TADA2"/>
</dbReference>
<dbReference type="RefSeq" id="XP_002427649.1">
    <property type="nucleotide sequence ID" value="XM_002427604.1"/>
</dbReference>
<dbReference type="PROSITE" id="PS51293">
    <property type="entry name" value="SANT"/>
    <property type="match status" value="1"/>
</dbReference>
<feature type="domain" description="Myb-like" evidence="10">
    <location>
        <begin position="66"/>
        <end position="112"/>
    </location>
</feature>
<organism>
    <name type="scientific">Pediculus humanus subsp. corporis</name>
    <name type="common">Body louse</name>
    <dbReference type="NCBI Taxonomy" id="121224"/>
    <lineage>
        <taxon>Eukaryota</taxon>
        <taxon>Metazoa</taxon>
        <taxon>Ecdysozoa</taxon>
        <taxon>Arthropoda</taxon>
        <taxon>Hexapoda</taxon>
        <taxon>Insecta</taxon>
        <taxon>Pterygota</taxon>
        <taxon>Neoptera</taxon>
        <taxon>Paraneoptera</taxon>
        <taxon>Psocodea</taxon>
        <taxon>Troctomorpha</taxon>
        <taxon>Phthiraptera</taxon>
        <taxon>Anoplura</taxon>
        <taxon>Pediculidae</taxon>
        <taxon>Pediculus</taxon>
    </lineage>
</organism>
<dbReference type="EMBL" id="AAZO01003886">
    <property type="status" value="NOT_ANNOTATED_CDS"/>
    <property type="molecule type" value="Genomic_DNA"/>
</dbReference>
<evidence type="ECO:0000259" key="12">
    <source>
        <dbReference type="PROSITE" id="PS51293"/>
    </source>
</evidence>
<dbReference type="SMART" id="SM00291">
    <property type="entry name" value="ZnF_ZZ"/>
    <property type="match status" value="1"/>
</dbReference>
<evidence type="ECO:0000259" key="13">
    <source>
        <dbReference type="PROSITE" id="PS51294"/>
    </source>
</evidence>
<dbReference type="Pfam" id="PF24533">
    <property type="entry name" value="Tri-helical_Ada2b_C"/>
    <property type="match status" value="1"/>
</dbReference>
<dbReference type="EnsemblMetazoa" id="PHUM333960-RA">
    <property type="protein sequence ID" value="PHUM333960-PA"/>
    <property type="gene ID" value="PHUM333960"/>
</dbReference>
<evidence type="ECO:0000256" key="6">
    <source>
        <dbReference type="ARBA" id="ARBA00023163"/>
    </source>
</evidence>
<dbReference type="Pfam" id="PF25299">
    <property type="entry name" value="ZZ_ADA2"/>
    <property type="match status" value="1"/>
</dbReference>
<keyword evidence="3 9" id="KW-0863">Zinc-finger</keyword>
<dbReference type="GO" id="GO:0008270">
    <property type="term" value="F:zinc ion binding"/>
    <property type="evidence" value="ECO:0007669"/>
    <property type="project" value="UniProtKB-KW"/>
</dbReference>
<dbReference type="CDD" id="cd00167">
    <property type="entry name" value="SANT"/>
    <property type="match status" value="1"/>
</dbReference>
<feature type="domain" description="SANT" evidence="12">
    <location>
        <begin position="65"/>
        <end position="116"/>
    </location>
</feature>
<dbReference type="SMART" id="SM00717">
    <property type="entry name" value="SANT"/>
    <property type="match status" value="1"/>
</dbReference>
<dbReference type="SUPFAM" id="SSF46689">
    <property type="entry name" value="Homeodomain-like"/>
    <property type="match status" value="2"/>
</dbReference>
<dbReference type="PROSITE" id="PS50135">
    <property type="entry name" value="ZF_ZZ_2"/>
    <property type="match status" value="1"/>
</dbReference>
<keyword evidence="4" id="KW-0862">Zinc</keyword>
<dbReference type="PIRSF" id="PIRSF025024">
    <property type="entry name" value="Transcriptional_adaptor_2"/>
    <property type="match status" value="1"/>
</dbReference>
<name>E0VNF5_PEDHC</name>
<dbReference type="GO" id="GO:0006357">
    <property type="term" value="P:regulation of transcription by RNA polymerase II"/>
    <property type="evidence" value="ECO:0007669"/>
    <property type="project" value="InterPro"/>
</dbReference>
<evidence type="ECO:0000313" key="16">
    <source>
        <dbReference type="Proteomes" id="UP000009046"/>
    </source>
</evidence>
<sequence>MADLFAKFNCTYCQEDINGLRVKCVDCSEFELCLQCFSAGAEIGPHKNDHAYQLVNSEAVGLTFGKSQWTAREELHLLDAIELYGFGNWEDISKHIETRSSEEAKDEYINRYLDGNIGRLTWPTAANLRPNLSDTSNYDKGPLSPSLSSRLLPLDVTPERAAQLGYMPLRDDFEREYDNDAESLVSSLFISETEDEDLDVALKLVHVDMYIHRLRERARRKRVGRDYQLVSNFFNSGSKKDKCFNKKKLTKEEKEFHDGMRAFCQFHTAQEHEQFLQNMQREQELKIRLTELFRYRRNGLTRHEECAHFEQELYYQQELYKEKQNSLDSSGLNQIDQPQITTLLRSKEKSEEHALYSIARKSILKNLGSQFRINGNANNDGNPSEEVNNTSQVLLTVSEIQLCNLLDVSPSEYLTLKGVLIKDSSETGDYTPLENQVKIFLESKGWLYGNLPTDVISS</sequence>
<dbReference type="SUPFAM" id="SSF57850">
    <property type="entry name" value="RING/U-box"/>
    <property type="match status" value="1"/>
</dbReference>
<feature type="domain" description="ZZ-type" evidence="11">
    <location>
        <begin position="5"/>
        <end position="60"/>
    </location>
</feature>
<dbReference type="InterPro" id="IPR001005">
    <property type="entry name" value="SANT/Myb"/>
</dbReference>
<evidence type="ECO:0000259" key="10">
    <source>
        <dbReference type="PROSITE" id="PS50090"/>
    </source>
</evidence>
<evidence type="ECO:0000256" key="2">
    <source>
        <dbReference type="ARBA" id="ARBA00022723"/>
    </source>
</evidence>
<dbReference type="CTD" id="8239256"/>
<dbReference type="InterPro" id="IPR055141">
    <property type="entry name" value="TADA2A_B-like_dom"/>
</dbReference>
<dbReference type="GO" id="GO:0006338">
    <property type="term" value="P:chromatin remodeling"/>
    <property type="evidence" value="ECO:0007669"/>
    <property type="project" value="TreeGrafter"/>
</dbReference>
<evidence type="ECO:0000313" key="15">
    <source>
        <dbReference type="EnsemblMetazoa" id="PHUM333960-PA"/>
    </source>
</evidence>
<proteinExistence type="predicted"/>
<dbReference type="Pfam" id="PF22941">
    <property type="entry name" value="TADA2A-like_3rd"/>
    <property type="match status" value="1"/>
</dbReference>
<evidence type="ECO:0000256" key="1">
    <source>
        <dbReference type="ARBA" id="ARBA00004123"/>
    </source>
</evidence>
<keyword evidence="7 8" id="KW-0539">Nucleus</keyword>
<reference evidence="15" key="3">
    <citation type="submission" date="2021-02" db="UniProtKB">
        <authorList>
            <consortium name="EnsemblMetazoa"/>
        </authorList>
    </citation>
    <scope>IDENTIFICATION</scope>
    <source>
        <strain evidence="15">USDA</strain>
    </source>
</reference>
<feature type="domain" description="HTH myb-type" evidence="13">
    <location>
        <begin position="66"/>
        <end position="117"/>
    </location>
</feature>
<dbReference type="PROSITE" id="PS51294">
    <property type="entry name" value="HTH_MYB"/>
    <property type="match status" value="1"/>
</dbReference>
<protein>
    <recommendedName>
        <fullName evidence="8">Transcriptional adapter</fullName>
    </recommendedName>
</protein>
<dbReference type="GO" id="GO:0003713">
    <property type="term" value="F:transcription coactivator activity"/>
    <property type="evidence" value="ECO:0007669"/>
    <property type="project" value="InterPro"/>
</dbReference>
<dbReference type="OMA" id="KLKFNRT"/>
<keyword evidence="16" id="KW-1185">Reference proteome</keyword>
<dbReference type="VEuPathDB" id="VectorBase:PHUM333960"/>
<dbReference type="GO" id="GO:0003682">
    <property type="term" value="F:chromatin binding"/>
    <property type="evidence" value="ECO:0007669"/>
    <property type="project" value="TreeGrafter"/>
</dbReference>
<dbReference type="HOGENOM" id="CLU_018273_4_2_1"/>
<dbReference type="InterPro" id="IPR041983">
    <property type="entry name" value="ADA2-like_ZZ"/>
</dbReference>
<dbReference type="Proteomes" id="UP000009046">
    <property type="component" value="Unassembled WGS sequence"/>
</dbReference>
<evidence type="ECO:0000313" key="14">
    <source>
        <dbReference type="EMBL" id="EEB14911.1"/>
    </source>
</evidence>
<dbReference type="GeneID" id="8239256"/>
<evidence type="ECO:0000256" key="9">
    <source>
        <dbReference type="PROSITE-ProRule" id="PRU00228"/>
    </source>
</evidence>
<dbReference type="AlphaFoldDB" id="E0VNF5"/>
<dbReference type="InterPro" id="IPR056267">
    <property type="entry name" value="Ada2b_C"/>
</dbReference>
<evidence type="ECO:0000256" key="5">
    <source>
        <dbReference type="ARBA" id="ARBA00023015"/>
    </source>
</evidence>
<dbReference type="InterPro" id="IPR000433">
    <property type="entry name" value="Znf_ZZ"/>
</dbReference>
<reference evidence="14" key="1">
    <citation type="submission" date="2007-04" db="EMBL/GenBank/DDBJ databases">
        <title>Annotation of Pediculus humanus corporis strain USDA.</title>
        <authorList>
            <person name="Kirkness E."/>
            <person name="Hannick L."/>
            <person name="Hass B."/>
            <person name="Bruggner R."/>
            <person name="Lawson D."/>
            <person name="Bidwell S."/>
            <person name="Joardar V."/>
            <person name="Caler E."/>
            <person name="Walenz B."/>
            <person name="Inman J."/>
            <person name="Schobel S."/>
            <person name="Galinsky K."/>
            <person name="Amedeo P."/>
            <person name="Strausberg R."/>
        </authorList>
    </citation>
    <scope>NUCLEOTIDE SEQUENCE</scope>
    <source>
        <strain evidence="14">USDA</strain>
    </source>
</reference>
<evidence type="ECO:0000256" key="3">
    <source>
        <dbReference type="ARBA" id="ARBA00022771"/>
    </source>
</evidence>
<dbReference type="STRING" id="121224.E0VNF5"/>
<dbReference type="PANTHER" id="PTHR12374:SF63">
    <property type="entry name" value="TRANSCRIPTIONAL ADAPTER 2-BETA"/>
    <property type="match status" value="1"/>
</dbReference>
<dbReference type="InterPro" id="IPR043145">
    <property type="entry name" value="Znf_ZZ_sf"/>
</dbReference>
<dbReference type="InParanoid" id="E0VNF5"/>
<comment type="subcellular location">
    <subcellularLocation>
        <location evidence="1 8">Nucleus</location>
    </subcellularLocation>
</comment>
<dbReference type="InterPro" id="IPR017884">
    <property type="entry name" value="SANT_dom"/>
</dbReference>
<dbReference type="InterPro" id="IPR009057">
    <property type="entry name" value="Homeodomain-like_sf"/>
</dbReference>